<comment type="caution">
    <text evidence="2">The sequence shown here is derived from an EMBL/GenBank/DDBJ whole genome shotgun (WGS) entry which is preliminary data.</text>
</comment>
<evidence type="ECO:0000256" key="1">
    <source>
        <dbReference type="SAM" id="Phobius"/>
    </source>
</evidence>
<keyword evidence="1" id="KW-0472">Membrane</keyword>
<protein>
    <submittedName>
        <fullName evidence="2">Uncharacterized protein</fullName>
    </submittedName>
</protein>
<dbReference type="Proteomes" id="UP000176915">
    <property type="component" value="Unassembled WGS sequence"/>
</dbReference>
<sequence length="261" mass="28389">MKWINFAKYTGVAALVAVLVMSFTGLSFWAILVLAEVGYLTVTFRQSHPRLAKWLVVGLLCYGAFVLGAYWFSGIFPLTKGVFSRATIQRDARAALLASDGLGPAQAVVVNNLTKAGDKLAEEINNLMATNGSPRDITNALGQFRVRWSTIRSSLEPAIPPPTLKPAKATSTVVKPMFPGVTLEINLTNGQVLTIHDDIRQGQSWRYLSFNGAFSHRIDKGDGDLANWKLADNNLPWTADYAGKLQVKAGNTAVKLTVNIP</sequence>
<feature type="transmembrane region" description="Helical" evidence="1">
    <location>
        <begin position="54"/>
        <end position="76"/>
    </location>
</feature>
<dbReference type="AlphaFoldDB" id="A0A1F5STZ0"/>
<evidence type="ECO:0000313" key="3">
    <source>
        <dbReference type="Proteomes" id="UP000176915"/>
    </source>
</evidence>
<proteinExistence type="predicted"/>
<organism evidence="2 3">
    <name type="scientific">Candidatus Falkowbacteria bacterium RIFCSPLOWO2_12_FULL_45_13</name>
    <dbReference type="NCBI Taxonomy" id="1797991"/>
    <lineage>
        <taxon>Bacteria</taxon>
        <taxon>Candidatus Falkowiibacteriota</taxon>
    </lineage>
</organism>
<reference evidence="2 3" key="1">
    <citation type="journal article" date="2016" name="Nat. Commun.">
        <title>Thousands of microbial genomes shed light on interconnected biogeochemical processes in an aquifer system.</title>
        <authorList>
            <person name="Anantharaman K."/>
            <person name="Brown C.T."/>
            <person name="Hug L.A."/>
            <person name="Sharon I."/>
            <person name="Castelle C.J."/>
            <person name="Probst A.J."/>
            <person name="Thomas B.C."/>
            <person name="Singh A."/>
            <person name="Wilkins M.J."/>
            <person name="Karaoz U."/>
            <person name="Brodie E.L."/>
            <person name="Williams K.H."/>
            <person name="Hubbard S.S."/>
            <person name="Banfield J.F."/>
        </authorList>
    </citation>
    <scope>NUCLEOTIDE SEQUENCE [LARGE SCALE GENOMIC DNA]</scope>
</reference>
<name>A0A1F5STZ0_9BACT</name>
<keyword evidence="1" id="KW-0812">Transmembrane</keyword>
<dbReference type="EMBL" id="MFFY01000058">
    <property type="protein sequence ID" value="OGF30150.1"/>
    <property type="molecule type" value="Genomic_DNA"/>
</dbReference>
<feature type="transmembrane region" description="Helical" evidence="1">
    <location>
        <begin position="12"/>
        <end position="34"/>
    </location>
</feature>
<evidence type="ECO:0000313" key="2">
    <source>
        <dbReference type="EMBL" id="OGF30150.1"/>
    </source>
</evidence>
<keyword evidence="1" id="KW-1133">Transmembrane helix</keyword>
<accession>A0A1F5STZ0</accession>
<gene>
    <name evidence="2" type="ORF">A3H09_02010</name>
</gene>